<evidence type="ECO:0000313" key="1">
    <source>
        <dbReference type="EMBL" id="GIY94675.1"/>
    </source>
</evidence>
<keyword evidence="2" id="KW-1185">Reference proteome</keyword>
<dbReference type="Proteomes" id="UP001054945">
    <property type="component" value="Unassembled WGS sequence"/>
</dbReference>
<sequence length="136" mass="15114">MLASTFCSFGIGSALPFVTDLYASVVFTCLSSLPFFFDVKFQPSEQFPLKRTVRLSKFLISTNICSVSLPPSRIFNTVFFHGPFEVVPGGIRETRISEHAIQQAGWHSNCAAVFPYSLTGLLNFMVSNTDNEKDCK</sequence>
<dbReference type="AlphaFoldDB" id="A0AAV4XI16"/>
<name>A0AAV4XI16_CAEEX</name>
<protein>
    <submittedName>
        <fullName evidence="1">Uncharacterized protein</fullName>
    </submittedName>
</protein>
<gene>
    <name evidence="1" type="ORF">CEXT_512591</name>
</gene>
<comment type="caution">
    <text evidence="1">The sequence shown here is derived from an EMBL/GenBank/DDBJ whole genome shotgun (WGS) entry which is preliminary data.</text>
</comment>
<reference evidence="1 2" key="1">
    <citation type="submission" date="2021-06" db="EMBL/GenBank/DDBJ databases">
        <title>Caerostris extrusa draft genome.</title>
        <authorList>
            <person name="Kono N."/>
            <person name="Arakawa K."/>
        </authorList>
    </citation>
    <scope>NUCLEOTIDE SEQUENCE [LARGE SCALE GENOMIC DNA]</scope>
</reference>
<evidence type="ECO:0000313" key="2">
    <source>
        <dbReference type="Proteomes" id="UP001054945"/>
    </source>
</evidence>
<accession>A0AAV4XI16</accession>
<proteinExistence type="predicted"/>
<dbReference type="EMBL" id="BPLR01017812">
    <property type="protein sequence ID" value="GIY94675.1"/>
    <property type="molecule type" value="Genomic_DNA"/>
</dbReference>
<organism evidence="1 2">
    <name type="scientific">Caerostris extrusa</name>
    <name type="common">Bark spider</name>
    <name type="synonym">Caerostris bankana</name>
    <dbReference type="NCBI Taxonomy" id="172846"/>
    <lineage>
        <taxon>Eukaryota</taxon>
        <taxon>Metazoa</taxon>
        <taxon>Ecdysozoa</taxon>
        <taxon>Arthropoda</taxon>
        <taxon>Chelicerata</taxon>
        <taxon>Arachnida</taxon>
        <taxon>Araneae</taxon>
        <taxon>Araneomorphae</taxon>
        <taxon>Entelegynae</taxon>
        <taxon>Araneoidea</taxon>
        <taxon>Araneidae</taxon>
        <taxon>Caerostris</taxon>
    </lineage>
</organism>